<evidence type="ECO:0000259" key="2">
    <source>
        <dbReference type="SMART" id="SM00849"/>
    </source>
</evidence>
<sequence>MHRFAVVLGLLAVLSAGCASSPPPRLKGAQVTLASHADARVGTYVSSPWGFSTSSYWIEGPTGLILVDTQFLPSAAEEFVTWAEAVTGKKAELAIVLHANPDKFNGTDVLRKRGIRVVTSEQVRASIPAIHEKRTRAFAARYAPDYPMSLPLPDSFGSQTAELSAGGVTVKAHVLGAGCSEAHVVVEFDGHVFPGDLVANDAHSWLEMGRTEAWLQRLEELKALHPKWVHPGRGPSGDAGLLASERQYLERVIAEVAAEKPQGPFTDAAAQHIRARIEAAYPGLRFPVFLNIGLPAEWERQAKVAAP</sequence>
<organism evidence="3 4">
    <name type="scientific">Corallococcus exercitus</name>
    <dbReference type="NCBI Taxonomy" id="2316736"/>
    <lineage>
        <taxon>Bacteria</taxon>
        <taxon>Pseudomonadati</taxon>
        <taxon>Myxococcota</taxon>
        <taxon>Myxococcia</taxon>
        <taxon>Myxococcales</taxon>
        <taxon>Cystobacterineae</taxon>
        <taxon>Myxococcaceae</taxon>
        <taxon>Corallococcus</taxon>
    </lineage>
</organism>
<protein>
    <submittedName>
        <fullName evidence="3">Hydrolase</fullName>
    </submittedName>
</protein>
<dbReference type="AlphaFoldDB" id="A0A3A8IYP9"/>
<evidence type="ECO:0000256" key="1">
    <source>
        <dbReference type="SAM" id="SignalP"/>
    </source>
</evidence>
<evidence type="ECO:0000313" key="3">
    <source>
        <dbReference type="EMBL" id="NOK34903.1"/>
    </source>
</evidence>
<dbReference type="Gene3D" id="3.60.15.10">
    <property type="entry name" value="Ribonuclease Z/Hydroxyacylglutathione hydrolase-like"/>
    <property type="match status" value="1"/>
</dbReference>
<dbReference type="SMART" id="SM00849">
    <property type="entry name" value="Lactamase_B"/>
    <property type="match status" value="1"/>
</dbReference>
<keyword evidence="4" id="KW-1185">Reference proteome</keyword>
<comment type="caution">
    <text evidence="3">The sequence shown here is derived from an EMBL/GenBank/DDBJ whole genome shotgun (WGS) entry which is preliminary data.</text>
</comment>
<dbReference type="SUPFAM" id="SSF56281">
    <property type="entry name" value="Metallo-hydrolase/oxidoreductase"/>
    <property type="match status" value="1"/>
</dbReference>
<dbReference type="Proteomes" id="UP000563426">
    <property type="component" value="Unassembled WGS sequence"/>
</dbReference>
<dbReference type="InterPro" id="IPR001279">
    <property type="entry name" value="Metallo-B-lactamas"/>
</dbReference>
<reference evidence="3 4" key="1">
    <citation type="submission" date="2020-05" db="EMBL/GenBank/DDBJ databases">
        <authorList>
            <person name="Whitworth D."/>
        </authorList>
    </citation>
    <scope>NUCLEOTIDE SEQUENCE [LARGE SCALE GENOMIC DNA]</scope>
    <source>
        <strain evidence="3 4">AB043B</strain>
    </source>
</reference>
<feature type="signal peptide" evidence="1">
    <location>
        <begin position="1"/>
        <end position="21"/>
    </location>
</feature>
<gene>
    <name evidence="3" type="ORF">HMI49_17015</name>
</gene>
<feature type="domain" description="Metallo-beta-lactamase" evidence="2">
    <location>
        <begin position="52"/>
        <end position="233"/>
    </location>
</feature>
<feature type="chain" id="PRO_5044076165" evidence="1">
    <location>
        <begin position="22"/>
        <end position="307"/>
    </location>
</feature>
<keyword evidence="3" id="KW-0378">Hydrolase</keyword>
<dbReference type="InterPro" id="IPR036866">
    <property type="entry name" value="RibonucZ/Hydroxyglut_hydro"/>
</dbReference>
<name>A0A3A8IYP9_9BACT</name>
<proteinExistence type="predicted"/>
<dbReference type="PROSITE" id="PS51257">
    <property type="entry name" value="PROKAR_LIPOPROTEIN"/>
    <property type="match status" value="1"/>
</dbReference>
<dbReference type="OrthoDB" id="1550459at2"/>
<accession>A0A3A8IYP9</accession>
<keyword evidence="1" id="KW-0732">Signal</keyword>
<evidence type="ECO:0000313" key="4">
    <source>
        <dbReference type="Proteomes" id="UP000563426"/>
    </source>
</evidence>
<dbReference type="Pfam" id="PF00753">
    <property type="entry name" value="Lactamase_B"/>
    <property type="match status" value="1"/>
</dbReference>
<dbReference type="RefSeq" id="WP_120523746.1">
    <property type="nucleotide sequence ID" value="NZ_JABFJV010000087.1"/>
</dbReference>
<dbReference type="EMBL" id="JABFJV010000087">
    <property type="protein sequence ID" value="NOK34903.1"/>
    <property type="molecule type" value="Genomic_DNA"/>
</dbReference>
<dbReference type="GO" id="GO:0016787">
    <property type="term" value="F:hydrolase activity"/>
    <property type="evidence" value="ECO:0007669"/>
    <property type="project" value="UniProtKB-KW"/>
</dbReference>